<dbReference type="InterPro" id="IPR044839">
    <property type="entry name" value="NDR1-like"/>
</dbReference>
<keyword evidence="4 5" id="KW-0472">Membrane</keyword>
<dbReference type="KEGG" id="qsa:O6P43_009652"/>
<organism evidence="7 8">
    <name type="scientific">Quillaja saponaria</name>
    <name type="common">Soap bark tree</name>
    <dbReference type="NCBI Taxonomy" id="32244"/>
    <lineage>
        <taxon>Eukaryota</taxon>
        <taxon>Viridiplantae</taxon>
        <taxon>Streptophyta</taxon>
        <taxon>Embryophyta</taxon>
        <taxon>Tracheophyta</taxon>
        <taxon>Spermatophyta</taxon>
        <taxon>Magnoliopsida</taxon>
        <taxon>eudicotyledons</taxon>
        <taxon>Gunneridae</taxon>
        <taxon>Pentapetalae</taxon>
        <taxon>rosids</taxon>
        <taxon>fabids</taxon>
        <taxon>Fabales</taxon>
        <taxon>Quillajaceae</taxon>
        <taxon>Quillaja</taxon>
    </lineage>
</organism>
<evidence type="ECO:0000256" key="2">
    <source>
        <dbReference type="ARBA" id="ARBA00022692"/>
    </source>
</evidence>
<evidence type="ECO:0000313" key="7">
    <source>
        <dbReference type="EMBL" id="KAJ7971654.1"/>
    </source>
</evidence>
<gene>
    <name evidence="7" type="ORF">O6P43_009652</name>
</gene>
<name>A0AAD7PYR1_QUISA</name>
<dbReference type="PANTHER" id="PTHR31415:SF4">
    <property type="entry name" value="NDR1_HIN1-LIKE PROTEIN 3"/>
    <property type="match status" value="1"/>
</dbReference>
<protein>
    <submittedName>
        <fullName evidence="7">Late embryogenesis abundant protein</fullName>
    </submittedName>
</protein>
<evidence type="ECO:0000256" key="4">
    <source>
        <dbReference type="ARBA" id="ARBA00023136"/>
    </source>
</evidence>
<dbReference type="GO" id="GO:0098542">
    <property type="term" value="P:defense response to other organism"/>
    <property type="evidence" value="ECO:0007669"/>
    <property type="project" value="InterPro"/>
</dbReference>
<dbReference type="GO" id="GO:0005886">
    <property type="term" value="C:plasma membrane"/>
    <property type="evidence" value="ECO:0007669"/>
    <property type="project" value="TreeGrafter"/>
</dbReference>
<comment type="subcellular location">
    <subcellularLocation>
        <location evidence="1">Membrane</location>
        <topology evidence="1">Single-pass membrane protein</topology>
    </subcellularLocation>
</comment>
<feature type="transmembrane region" description="Helical" evidence="5">
    <location>
        <begin position="46"/>
        <end position="72"/>
    </location>
</feature>
<comment type="caution">
    <text evidence="7">The sequence shown here is derived from an EMBL/GenBank/DDBJ whole genome shotgun (WGS) entry which is preliminary data.</text>
</comment>
<dbReference type="EMBL" id="JARAOO010000004">
    <property type="protein sequence ID" value="KAJ7971654.1"/>
    <property type="molecule type" value="Genomic_DNA"/>
</dbReference>
<dbReference type="Pfam" id="PF03168">
    <property type="entry name" value="LEA_2"/>
    <property type="match status" value="1"/>
</dbReference>
<dbReference type="PANTHER" id="PTHR31415">
    <property type="entry name" value="OS05G0367900 PROTEIN"/>
    <property type="match status" value="1"/>
</dbReference>
<keyword evidence="8" id="KW-1185">Reference proteome</keyword>
<sequence>MTDKQPALNGTYYGPSIPPLTQTYNRHGHGRGSGCRCCCGCLFNCLLSLVCKLICTVVVIIGIAVLIVWLIFRPNKVKFHVTEATLIEFNFTNNTLRYDLALNMTVRNPNKRIGIYYDTIEATTFYEDQRFGMQYLPTFYQGHKNTSVLSPVFKGQQLVLLGTEEMSEFNNDKTDGEYNIDLKLYLRIRFKFGIFKVGIFKPRIKCDLKVPLRTNGTSAAGRFETTGCDVDF</sequence>
<dbReference type="GO" id="GO:0009506">
    <property type="term" value="C:plasmodesma"/>
    <property type="evidence" value="ECO:0007669"/>
    <property type="project" value="TreeGrafter"/>
</dbReference>
<keyword evidence="2 5" id="KW-0812">Transmembrane</keyword>
<keyword evidence="3 5" id="KW-1133">Transmembrane helix</keyword>
<reference evidence="7" key="1">
    <citation type="journal article" date="2023" name="Science">
        <title>Elucidation of the pathway for biosynthesis of saponin adjuvants from the soapbark tree.</title>
        <authorList>
            <person name="Reed J."/>
            <person name="Orme A."/>
            <person name="El-Demerdash A."/>
            <person name="Owen C."/>
            <person name="Martin L.B.B."/>
            <person name="Misra R.C."/>
            <person name="Kikuchi S."/>
            <person name="Rejzek M."/>
            <person name="Martin A.C."/>
            <person name="Harkess A."/>
            <person name="Leebens-Mack J."/>
            <person name="Louveau T."/>
            <person name="Stephenson M.J."/>
            <person name="Osbourn A."/>
        </authorList>
    </citation>
    <scope>NUCLEOTIDE SEQUENCE</scope>
    <source>
        <strain evidence="7">S10</strain>
    </source>
</reference>
<evidence type="ECO:0000256" key="3">
    <source>
        <dbReference type="ARBA" id="ARBA00022989"/>
    </source>
</evidence>
<evidence type="ECO:0000256" key="1">
    <source>
        <dbReference type="ARBA" id="ARBA00004167"/>
    </source>
</evidence>
<dbReference type="InterPro" id="IPR004864">
    <property type="entry name" value="LEA_2"/>
</dbReference>
<dbReference type="AlphaFoldDB" id="A0AAD7PYR1"/>
<evidence type="ECO:0000256" key="5">
    <source>
        <dbReference type="SAM" id="Phobius"/>
    </source>
</evidence>
<accession>A0AAD7PYR1</accession>
<feature type="domain" description="Late embryogenesis abundant protein LEA-2 subgroup" evidence="6">
    <location>
        <begin position="104"/>
        <end position="207"/>
    </location>
</feature>
<evidence type="ECO:0000259" key="6">
    <source>
        <dbReference type="Pfam" id="PF03168"/>
    </source>
</evidence>
<dbReference type="Proteomes" id="UP001163823">
    <property type="component" value="Chromosome 4"/>
</dbReference>
<proteinExistence type="predicted"/>
<evidence type="ECO:0000313" key="8">
    <source>
        <dbReference type="Proteomes" id="UP001163823"/>
    </source>
</evidence>